<evidence type="ECO:0000259" key="6">
    <source>
        <dbReference type="Pfam" id="PF03135"/>
    </source>
</evidence>
<dbReference type="Pfam" id="PF03135">
    <property type="entry name" value="CagE_TrbE_VirB"/>
    <property type="match status" value="1"/>
</dbReference>
<sequence>MASPRAQEKRLATLAEIAHREAPAGARLPYARHVDDMTIETRDGMLMQFIKLDGLAFETADTEDLNYRKAIRDTMLRSIAHARFALLHHVVRSPVKPSLDAEFPDAFSREVDSQWSTRLDSRSMFINDLFLTLVRRPASGRTGIFDRAMDILRGTSAQALAAERARDMRELDTARDALMASLAPYGARVLSVYDSRHGPCSEPLEFLSGLYNGELRPVLLPDSDLGYHIPYRRISFGLEAFELHAAPGLARQFGTMISIKDYPPHTAPGMLDDLMRLPIEMTVTESFAFVDRQVALDRMNLALRRMRAADDDAISLRRDLSLAKDDVAAGRSAFGEHHMSVCIKAASLPQLDQAAADVQAAFTEEGIISVREDVNLEPAFWAQFPGNFKDIARRALVSTGNFAGLASFHNFPIGQEDNNAWGQAVTVLETTSATPYYFNFHKNDLGNFTIIGPSGSGKTVVLNFLLAQARKFDPRIVLFDKDRGAEIFIRAIGGRYETLRHGDASGLNPLALPDTPSNRAFVTEWLSRLLSVDGEKLSVDEQAQIADAVAANFDQSPQYRRLRYVAELLAGVRRPVPGDLASRLEPWILDGPRAWLFDNEEDRLDLSTQTLGVDMTAILDDPILRTPAMMYLFHCVEQRLDGNPTILVVDEGWKALDDPIFVARIRDWEKTIRKRNGIVGFATQSASDALSSQIASAIIEQAATQIFMPNPKAQEDEYCRGFGLTLHELDLVRALPDTSRCFVIKHGTDSVVARLNLDGMPNILTVLSGRESTVRRLDALRAEHGDDPDVWLPLLAASTQTARIPMKGGRR</sequence>
<evidence type="ECO:0000256" key="4">
    <source>
        <dbReference type="ARBA" id="ARBA00023026"/>
    </source>
</evidence>
<dbReference type="InterPro" id="IPR018145">
    <property type="entry name" value="CagE_TrbE_VirB_cntrl_dom"/>
</dbReference>
<comment type="caution">
    <text evidence="8">The sequence shown here is derived from an EMBL/GenBank/DDBJ whole genome shotgun (WGS) entry which is preliminary data.</text>
</comment>
<dbReference type="InterPro" id="IPR051162">
    <property type="entry name" value="T4SS_component"/>
</dbReference>
<name>A0A2P2E6Y6_9PROT</name>
<dbReference type="NCBIfam" id="TIGR00929">
    <property type="entry name" value="VirB4_CagE"/>
    <property type="match status" value="1"/>
</dbReference>
<keyword evidence="9" id="KW-1185">Reference proteome</keyword>
<keyword evidence="2" id="KW-0547">Nucleotide-binding</keyword>
<dbReference type="Pfam" id="PF19044">
    <property type="entry name" value="P-loop_TraG"/>
    <property type="match status" value="1"/>
</dbReference>
<feature type="domain" description="TraG P-loop" evidence="7">
    <location>
        <begin position="584"/>
        <end position="713"/>
    </location>
</feature>
<dbReference type="InterPro" id="IPR004346">
    <property type="entry name" value="CagE_TrbE_VirB"/>
</dbReference>
<dbReference type="AlphaFoldDB" id="A0A2P2E6Y6"/>
<evidence type="ECO:0000313" key="8">
    <source>
        <dbReference type="EMBL" id="GBF56831.1"/>
    </source>
</evidence>
<evidence type="ECO:0000256" key="2">
    <source>
        <dbReference type="ARBA" id="ARBA00022741"/>
    </source>
</evidence>
<dbReference type="InterPro" id="IPR043964">
    <property type="entry name" value="P-loop_TraG"/>
</dbReference>
<organism evidence="8 9">
    <name type="scientific">Candidatus Phycosocius bacilliformis</name>
    <dbReference type="NCBI Taxonomy" id="1445552"/>
    <lineage>
        <taxon>Bacteria</taxon>
        <taxon>Pseudomonadati</taxon>
        <taxon>Pseudomonadota</taxon>
        <taxon>Alphaproteobacteria</taxon>
        <taxon>Caulobacterales</taxon>
        <taxon>Caulobacterales incertae sedis</taxon>
        <taxon>Candidatus Phycosocius</taxon>
    </lineage>
</organism>
<dbReference type="Proteomes" id="UP000245086">
    <property type="component" value="Unassembled WGS sequence"/>
</dbReference>
<accession>A0A2P2E6Y6</accession>
<dbReference type="PANTHER" id="PTHR30121:SF12">
    <property type="entry name" value="TYPE IV SECRETION SYSTEM PROTEIN CAGE"/>
    <property type="match status" value="1"/>
</dbReference>
<protein>
    <recommendedName>
        <fullName evidence="5">Type IV secretion system protein virB4</fullName>
    </recommendedName>
</protein>
<dbReference type="Gene3D" id="3.40.50.300">
    <property type="entry name" value="P-loop containing nucleotide triphosphate hydrolases"/>
    <property type="match status" value="2"/>
</dbReference>
<evidence type="ECO:0000256" key="5">
    <source>
        <dbReference type="ARBA" id="ARBA00023635"/>
    </source>
</evidence>
<reference evidence="8 9" key="1">
    <citation type="journal article" date="2018" name="Genome Announc.">
        <title>Draft Genome Sequence of "Candidatus Phycosocius bacilliformis," an Alphaproteobacterial Ectosymbiont of the Hydrocarbon-Producing Green Alga Botryococcus braunii.</title>
        <authorList>
            <person name="Tanabe Y."/>
            <person name="Yamaguchi H."/>
            <person name="Watanabe M.M."/>
        </authorList>
    </citation>
    <scope>NUCLEOTIDE SEQUENCE [LARGE SCALE GENOMIC DNA]</scope>
    <source>
        <strain evidence="8 9">BOTRYCO-2</strain>
    </source>
</reference>
<feature type="domain" description="CagE TrbE VirB component of type IV transporter system central" evidence="6">
    <location>
        <begin position="189"/>
        <end position="392"/>
    </location>
</feature>
<comment type="similarity">
    <text evidence="1">Belongs to the TrbE/VirB4 family.</text>
</comment>
<dbReference type="RefSeq" id="WP_108983678.1">
    <property type="nucleotide sequence ID" value="NZ_BFBR01000001.1"/>
</dbReference>
<evidence type="ECO:0000259" key="7">
    <source>
        <dbReference type="Pfam" id="PF19044"/>
    </source>
</evidence>
<gene>
    <name evidence="8" type="primary">virB4</name>
    <name evidence="8" type="ORF">PbB2_00488</name>
</gene>
<dbReference type="EMBL" id="BFBR01000001">
    <property type="protein sequence ID" value="GBF56831.1"/>
    <property type="molecule type" value="Genomic_DNA"/>
</dbReference>
<dbReference type="PANTHER" id="PTHR30121">
    <property type="entry name" value="UNCHARACTERIZED PROTEIN YJGR-RELATED"/>
    <property type="match status" value="1"/>
</dbReference>
<evidence type="ECO:0000256" key="3">
    <source>
        <dbReference type="ARBA" id="ARBA00022840"/>
    </source>
</evidence>
<evidence type="ECO:0000256" key="1">
    <source>
        <dbReference type="ARBA" id="ARBA00006512"/>
    </source>
</evidence>
<keyword evidence="3" id="KW-0067">ATP-binding</keyword>
<dbReference type="OrthoDB" id="9816422at2"/>
<proteinExistence type="inferred from homology"/>
<evidence type="ECO:0000313" key="9">
    <source>
        <dbReference type="Proteomes" id="UP000245086"/>
    </source>
</evidence>
<keyword evidence="4" id="KW-0843">Virulence</keyword>
<dbReference type="SUPFAM" id="SSF52540">
    <property type="entry name" value="P-loop containing nucleoside triphosphate hydrolases"/>
    <property type="match status" value="1"/>
</dbReference>
<dbReference type="GO" id="GO:0005524">
    <property type="term" value="F:ATP binding"/>
    <property type="evidence" value="ECO:0007669"/>
    <property type="project" value="UniProtKB-KW"/>
</dbReference>
<dbReference type="InterPro" id="IPR027417">
    <property type="entry name" value="P-loop_NTPase"/>
</dbReference>